<dbReference type="InterPro" id="IPR058240">
    <property type="entry name" value="rSAM_sf"/>
</dbReference>
<evidence type="ECO:0000313" key="1">
    <source>
        <dbReference type="EMBL" id="CCG43381.1"/>
    </source>
</evidence>
<reference evidence="1 2" key="1">
    <citation type="journal article" date="2012" name="J. Bacteriol.">
        <title>Draft Genome Sequence of the Purple Photosynthetic Bacterium Phaeospirillum molischianum DSM120, a Particularly Versatile Bacterium.</title>
        <authorList>
            <person name="Duquesne K."/>
            <person name="Prima V."/>
            <person name="Ji B."/>
            <person name="Rouy Z."/>
            <person name="Medigue C."/>
            <person name="Talla E."/>
            <person name="Sturgis J.N."/>
        </authorList>
    </citation>
    <scope>NUCLEOTIDE SEQUENCE [LARGE SCALE GENOMIC DNA]</scope>
    <source>
        <strain evidence="2">DSM120</strain>
    </source>
</reference>
<dbReference type="eggNOG" id="ENOG502ZFJX">
    <property type="taxonomic scope" value="Bacteria"/>
</dbReference>
<dbReference type="EMBL" id="CAHP01000060">
    <property type="protein sequence ID" value="CCG43381.1"/>
    <property type="molecule type" value="Genomic_DNA"/>
</dbReference>
<dbReference type="Gene3D" id="3.20.20.70">
    <property type="entry name" value="Aldolase class I"/>
    <property type="match status" value="1"/>
</dbReference>
<dbReference type="InterPro" id="IPR013785">
    <property type="entry name" value="Aldolase_TIM"/>
</dbReference>
<dbReference type="STRING" id="1150626.PHAMO_80172"/>
<protein>
    <recommendedName>
        <fullName evidence="3">Radical SAM core domain-containing protein</fullName>
    </recommendedName>
</protein>
<evidence type="ECO:0008006" key="3">
    <source>
        <dbReference type="Google" id="ProtNLM"/>
    </source>
</evidence>
<name>H8FYE3_MAGML</name>
<evidence type="ECO:0000313" key="2">
    <source>
        <dbReference type="Proteomes" id="UP000004169"/>
    </source>
</evidence>
<keyword evidence="2" id="KW-1185">Reference proteome</keyword>
<gene>
    <name evidence="1" type="ORF">PHAMO_80172</name>
</gene>
<accession>H8FYE3</accession>
<sequence length="185" mass="20657">MRKLRLLVTANCNRACPMCCNKGFDLAALPVCTSFNGFDGFDEIILTGGEPFVELETLLEVIQRANVESTAPIFVYTAWTNPGHLLGVLRFVDGITLTLHCQADVAPLVRFNAMLKAYPELHGRSLRLNVFDGIKLPEDLDLGPWQVKPMSWMQDCPLPRQRNFHALESSVAARRTRVERATVSA</sequence>
<proteinExistence type="predicted"/>
<organism evidence="1 2">
    <name type="scientific">Magnetospirillum molischianum DSM 120</name>
    <dbReference type="NCBI Taxonomy" id="1150626"/>
    <lineage>
        <taxon>Bacteria</taxon>
        <taxon>Pseudomonadati</taxon>
        <taxon>Pseudomonadota</taxon>
        <taxon>Alphaproteobacteria</taxon>
        <taxon>Rhodospirillales</taxon>
        <taxon>Rhodospirillaceae</taxon>
        <taxon>Magnetospirillum</taxon>
    </lineage>
</organism>
<dbReference type="Proteomes" id="UP000004169">
    <property type="component" value="Unassembled WGS sequence"/>
</dbReference>
<dbReference type="SUPFAM" id="SSF102114">
    <property type="entry name" value="Radical SAM enzymes"/>
    <property type="match status" value="1"/>
</dbReference>
<comment type="caution">
    <text evidence="1">The sequence shown here is derived from an EMBL/GenBank/DDBJ whole genome shotgun (WGS) entry which is preliminary data.</text>
</comment>
<dbReference type="RefSeq" id="WP_002731480.1">
    <property type="nucleotide sequence ID" value="NZ_CAHP01000060.1"/>
</dbReference>
<dbReference type="OrthoDB" id="9762335at2"/>
<dbReference type="AlphaFoldDB" id="H8FYE3"/>